<keyword evidence="3" id="KW-0645">Protease</keyword>
<comment type="caution">
    <text evidence="3">The sequence shown here is derived from an EMBL/GenBank/DDBJ whole genome shotgun (WGS) entry which is preliminary data.</text>
</comment>
<keyword evidence="3" id="KW-0067">ATP-binding</keyword>
<accession>A0A561VSK6</accession>
<name>A0A561VSK6_ACTTI</name>
<reference evidence="3 4" key="1">
    <citation type="submission" date="2019-06" db="EMBL/GenBank/DDBJ databases">
        <title>Sequencing the genomes of 1000 actinobacteria strains.</title>
        <authorList>
            <person name="Klenk H.-P."/>
        </authorList>
    </citation>
    <scope>NUCLEOTIDE SEQUENCE [LARGE SCALE GENOMIC DNA]</scope>
    <source>
        <strain evidence="3 4">DSM 43866</strain>
    </source>
</reference>
<keyword evidence="1" id="KW-0677">Repeat</keyword>
<dbReference type="Gene3D" id="1.10.1780.10">
    <property type="entry name" value="Clp, N-terminal domain"/>
    <property type="match status" value="1"/>
</dbReference>
<evidence type="ECO:0000313" key="4">
    <source>
        <dbReference type="Proteomes" id="UP000320239"/>
    </source>
</evidence>
<dbReference type="GO" id="GO:0005524">
    <property type="term" value="F:ATP binding"/>
    <property type="evidence" value="ECO:0007669"/>
    <property type="project" value="UniProtKB-KW"/>
</dbReference>
<dbReference type="InterPro" id="IPR036628">
    <property type="entry name" value="Clp_N_dom_sf"/>
</dbReference>
<evidence type="ECO:0000256" key="1">
    <source>
        <dbReference type="PROSITE-ProRule" id="PRU01251"/>
    </source>
</evidence>
<dbReference type="OrthoDB" id="3290891at2"/>
<dbReference type="SUPFAM" id="SSF81923">
    <property type="entry name" value="Double Clp-N motif"/>
    <property type="match status" value="2"/>
</dbReference>
<evidence type="ECO:0000259" key="2">
    <source>
        <dbReference type="PROSITE" id="PS51903"/>
    </source>
</evidence>
<dbReference type="GO" id="GO:0006508">
    <property type="term" value="P:proteolysis"/>
    <property type="evidence" value="ECO:0007669"/>
    <property type="project" value="UniProtKB-KW"/>
</dbReference>
<gene>
    <name evidence="3" type="ORF">FHX34_104914</name>
</gene>
<keyword evidence="4" id="KW-1185">Reference proteome</keyword>
<dbReference type="RefSeq" id="WP_122980552.1">
    <property type="nucleotide sequence ID" value="NZ_BOMX01000002.1"/>
</dbReference>
<dbReference type="AlphaFoldDB" id="A0A561VSK6"/>
<dbReference type="GO" id="GO:0008233">
    <property type="term" value="F:peptidase activity"/>
    <property type="evidence" value="ECO:0007669"/>
    <property type="project" value="UniProtKB-KW"/>
</dbReference>
<organism evidence="3 4">
    <name type="scientific">Actinoplanes teichomyceticus</name>
    <dbReference type="NCBI Taxonomy" id="1867"/>
    <lineage>
        <taxon>Bacteria</taxon>
        <taxon>Bacillati</taxon>
        <taxon>Actinomycetota</taxon>
        <taxon>Actinomycetes</taxon>
        <taxon>Micromonosporales</taxon>
        <taxon>Micromonosporaceae</taxon>
        <taxon>Actinoplanes</taxon>
    </lineage>
</organism>
<protein>
    <submittedName>
        <fullName evidence="3">ATP-dependent Clp protease ATP-binding subunit ClpC</fullName>
    </submittedName>
</protein>
<proteinExistence type="predicted"/>
<dbReference type="Proteomes" id="UP000320239">
    <property type="component" value="Unassembled WGS sequence"/>
</dbReference>
<dbReference type="InterPro" id="IPR004176">
    <property type="entry name" value="Clp_R_N"/>
</dbReference>
<keyword evidence="3" id="KW-0547">Nucleotide-binding</keyword>
<evidence type="ECO:0000313" key="3">
    <source>
        <dbReference type="EMBL" id="TWG14609.1"/>
    </source>
</evidence>
<sequence>MPKINVYLPDELAEAVRETGLPVSAICQRALEQAVRRVTAIRETSLSELSGADLEERFPLMTGRGRTVLGLAVERARAVSLSCVGTGHLLGAMIEEGTNLALHVLEALDIEPARLARELEREPGDEPAGPGPGVRFSSPAAGALELAVGEAVGLGHNYVGCEHLLLGLVTEPDGAAGRVLRAAGAEPRLTRRAVASALAGYRHLRANTAAGAAQPGAAGAPPSGDPAALLATALQPLIERIERLEQRLDRPAGQ</sequence>
<dbReference type="PROSITE" id="PS51903">
    <property type="entry name" value="CLP_R"/>
    <property type="match status" value="1"/>
</dbReference>
<dbReference type="Pfam" id="PF02861">
    <property type="entry name" value="Clp_N"/>
    <property type="match status" value="1"/>
</dbReference>
<dbReference type="EMBL" id="VIWY01000004">
    <property type="protein sequence ID" value="TWG14609.1"/>
    <property type="molecule type" value="Genomic_DNA"/>
</dbReference>
<keyword evidence="3" id="KW-0378">Hydrolase</keyword>
<feature type="domain" description="Clp R" evidence="2">
    <location>
        <begin position="58"/>
        <end position="200"/>
    </location>
</feature>